<dbReference type="AlphaFoldDB" id="A0A6J4S4V9"/>
<evidence type="ECO:0000256" key="1">
    <source>
        <dbReference type="SAM" id="MobiDB-lite"/>
    </source>
</evidence>
<proteinExistence type="predicted"/>
<reference evidence="2" key="1">
    <citation type="submission" date="2020-02" db="EMBL/GenBank/DDBJ databases">
        <authorList>
            <person name="Meier V. D."/>
        </authorList>
    </citation>
    <scope>NUCLEOTIDE SEQUENCE</scope>
    <source>
        <strain evidence="2">AVDCRST_MAG30</strain>
    </source>
</reference>
<gene>
    <name evidence="2" type="ORF">AVDCRST_MAG30-1286</name>
</gene>
<name>A0A6J4S4V9_9ACTN</name>
<feature type="non-terminal residue" evidence="2">
    <location>
        <position position="73"/>
    </location>
</feature>
<organism evidence="2">
    <name type="scientific">uncultured Solirubrobacteraceae bacterium</name>
    <dbReference type="NCBI Taxonomy" id="1162706"/>
    <lineage>
        <taxon>Bacteria</taxon>
        <taxon>Bacillati</taxon>
        <taxon>Actinomycetota</taxon>
        <taxon>Thermoleophilia</taxon>
        <taxon>Solirubrobacterales</taxon>
        <taxon>Solirubrobacteraceae</taxon>
        <taxon>environmental samples</taxon>
    </lineage>
</organism>
<feature type="non-terminal residue" evidence="2">
    <location>
        <position position="1"/>
    </location>
</feature>
<evidence type="ECO:0000313" key="2">
    <source>
        <dbReference type="EMBL" id="CAA9489551.1"/>
    </source>
</evidence>
<feature type="compositionally biased region" description="Basic and acidic residues" evidence="1">
    <location>
        <begin position="23"/>
        <end position="49"/>
    </location>
</feature>
<dbReference type="EMBL" id="CADCVS010000188">
    <property type="protein sequence ID" value="CAA9489551.1"/>
    <property type="molecule type" value="Genomic_DNA"/>
</dbReference>
<feature type="compositionally biased region" description="Low complexity" evidence="1">
    <location>
        <begin position="51"/>
        <end position="67"/>
    </location>
</feature>
<sequence>GREDGSTDRCGGGVDLRGARVASGREARDEGRRRGRRSDHGRPPRDHRPVRGGQVRAPVGPAAAADAPRSRRL</sequence>
<feature type="region of interest" description="Disordered" evidence="1">
    <location>
        <begin position="1"/>
        <end position="73"/>
    </location>
</feature>
<protein>
    <submittedName>
        <fullName evidence="2">Uncharacterized protein</fullName>
    </submittedName>
</protein>
<accession>A0A6J4S4V9</accession>